<sequence length="292" mass="32701">MQHGLSFFSPPPAPSPPRVAAPATEPLHAVPSTLLIPLAARARGDALFPHLACHDTEAQRQLAALNTRVDSYLADYPTVLNILWRTRRVRAAGEAFFARHPLAWGVNLGCGLSHYFQWLDQGRNTWLDADLPEVMALRRTLAPHSSPRLRQAMLDLRNPQWWQALHLPRRALAQPLFMLCEGVLMYLQPAQVRQVLREFATQAPAGSRLLIDTLSQCAVGQAGLHASVCRTGAQFHWGIRHMRELTDCHPRLRLLQTHSVAECYGWAGLAMEALWRPWFSAPLYGLAELGVE</sequence>
<dbReference type="STRING" id="343013.SAMN04489707_100142"/>
<accession>A0A1I7EYS8</accession>
<feature type="region of interest" description="Disordered" evidence="3">
    <location>
        <begin position="1"/>
        <end position="23"/>
    </location>
</feature>
<keyword evidence="2 4" id="KW-0808">Transferase</keyword>
<organism evidence="4 5">
    <name type="scientific">Paenacidovorax caeni</name>
    <dbReference type="NCBI Taxonomy" id="343013"/>
    <lineage>
        <taxon>Bacteria</taxon>
        <taxon>Pseudomonadati</taxon>
        <taxon>Pseudomonadota</taxon>
        <taxon>Betaproteobacteria</taxon>
        <taxon>Burkholderiales</taxon>
        <taxon>Comamonadaceae</taxon>
        <taxon>Paenacidovorax</taxon>
    </lineage>
</organism>
<protein>
    <submittedName>
        <fullName evidence="4">O-Methyltransferase involved in polyketide biosynthesis</fullName>
    </submittedName>
</protein>
<dbReference type="GO" id="GO:0032259">
    <property type="term" value="P:methylation"/>
    <property type="evidence" value="ECO:0007669"/>
    <property type="project" value="UniProtKB-KW"/>
</dbReference>
<keyword evidence="1 4" id="KW-0489">Methyltransferase</keyword>
<dbReference type="Proteomes" id="UP000183656">
    <property type="component" value="Unassembled WGS sequence"/>
</dbReference>
<evidence type="ECO:0000256" key="3">
    <source>
        <dbReference type="SAM" id="MobiDB-lite"/>
    </source>
</evidence>
<dbReference type="InterPro" id="IPR029063">
    <property type="entry name" value="SAM-dependent_MTases_sf"/>
</dbReference>
<dbReference type="EMBL" id="FPBX01000001">
    <property type="protein sequence ID" value="SFU29092.1"/>
    <property type="molecule type" value="Genomic_DNA"/>
</dbReference>
<keyword evidence="5" id="KW-1185">Reference proteome</keyword>
<evidence type="ECO:0000313" key="4">
    <source>
        <dbReference type="EMBL" id="SFU29092.1"/>
    </source>
</evidence>
<dbReference type="PANTHER" id="PTHR43619:SF2">
    <property type="entry name" value="S-ADENOSYL-L-METHIONINE-DEPENDENT METHYLTRANSFERASES SUPERFAMILY PROTEIN"/>
    <property type="match status" value="1"/>
</dbReference>
<dbReference type="RefSeq" id="WP_054255573.1">
    <property type="nucleotide sequence ID" value="NZ_CYIG01000007.1"/>
</dbReference>
<dbReference type="OrthoDB" id="9800233at2"/>
<evidence type="ECO:0000256" key="2">
    <source>
        <dbReference type="ARBA" id="ARBA00022679"/>
    </source>
</evidence>
<dbReference type="SUPFAM" id="SSF53335">
    <property type="entry name" value="S-adenosyl-L-methionine-dependent methyltransferases"/>
    <property type="match status" value="1"/>
</dbReference>
<evidence type="ECO:0000256" key="1">
    <source>
        <dbReference type="ARBA" id="ARBA00022603"/>
    </source>
</evidence>
<gene>
    <name evidence="4" type="ORF">SAMN04489707_100142</name>
</gene>
<reference evidence="4 5" key="1">
    <citation type="submission" date="2016-10" db="EMBL/GenBank/DDBJ databases">
        <authorList>
            <person name="de Groot N.N."/>
        </authorList>
    </citation>
    <scope>NUCLEOTIDE SEQUENCE [LARGE SCALE GENOMIC DNA]</scope>
    <source>
        <strain evidence="4 5">R-24608</strain>
    </source>
</reference>
<dbReference type="AlphaFoldDB" id="A0A1I7EYS8"/>
<dbReference type="Gene3D" id="3.40.50.150">
    <property type="entry name" value="Vaccinia Virus protein VP39"/>
    <property type="match status" value="1"/>
</dbReference>
<feature type="compositionally biased region" description="Pro residues" evidence="3">
    <location>
        <begin position="9"/>
        <end position="19"/>
    </location>
</feature>
<proteinExistence type="predicted"/>
<dbReference type="GO" id="GO:0008168">
    <property type="term" value="F:methyltransferase activity"/>
    <property type="evidence" value="ECO:0007669"/>
    <property type="project" value="UniProtKB-KW"/>
</dbReference>
<dbReference type="PANTHER" id="PTHR43619">
    <property type="entry name" value="S-ADENOSYL-L-METHIONINE-DEPENDENT METHYLTRANSFERASE YKTD-RELATED"/>
    <property type="match status" value="1"/>
</dbReference>
<evidence type="ECO:0000313" key="5">
    <source>
        <dbReference type="Proteomes" id="UP000183656"/>
    </source>
</evidence>
<dbReference type="InterPro" id="IPR007213">
    <property type="entry name" value="Ppm1/Ppm2/Tcmp"/>
</dbReference>
<dbReference type="Pfam" id="PF04072">
    <property type="entry name" value="LCM"/>
    <property type="match status" value="1"/>
</dbReference>
<name>A0A1I7EYS8_9BURK</name>